<evidence type="ECO:0000313" key="12">
    <source>
        <dbReference type="EMBL" id="WHX09890.1"/>
    </source>
</evidence>
<dbReference type="PANTHER" id="PTHR43547">
    <property type="entry name" value="TWO-COMPONENT HISTIDINE KINASE"/>
    <property type="match status" value="1"/>
</dbReference>
<evidence type="ECO:0000313" key="16">
    <source>
        <dbReference type="Proteomes" id="UP000500949"/>
    </source>
</evidence>
<dbReference type="InterPro" id="IPR018062">
    <property type="entry name" value="HTH_AraC-typ_CS"/>
</dbReference>
<name>A0A0K2HPT6_9BACT</name>
<proteinExistence type="predicted"/>
<gene>
    <name evidence="11" type="ORF">E1I98_13205</name>
    <name evidence="8" type="ORF">F2Y61_15820</name>
    <name evidence="7" type="ORF">F2Z07_09900</name>
    <name evidence="10" type="ORF">GKD17_18775</name>
    <name evidence="9" type="ORF">KSU80_14755</name>
    <name evidence="12" type="ORF">QNN11_22390</name>
</gene>
<organism evidence="11 13">
    <name type="scientific">Phocaeicola dorei</name>
    <dbReference type="NCBI Taxonomy" id="357276"/>
    <lineage>
        <taxon>Bacteria</taxon>
        <taxon>Pseudomonadati</taxon>
        <taxon>Bacteroidota</taxon>
        <taxon>Bacteroidia</taxon>
        <taxon>Bacteroidales</taxon>
        <taxon>Bacteroidaceae</taxon>
        <taxon>Phocaeicola</taxon>
    </lineage>
</organism>
<reference evidence="12" key="5">
    <citation type="journal article" date="2023" name="Nat. Commun.">
        <title>Identification of a novel Human Milk Oligosaccharides utilization cluster in the infant gut commensal Bacteroides dorei.</title>
        <authorList>
            <person name="Kijner S."/>
            <person name="Ennis D."/>
            <person name="Shmorak S."/>
            <person name="Florentin A."/>
            <person name="Yassour M."/>
        </authorList>
    </citation>
    <scope>NUCLEOTIDE SEQUENCE</scope>
    <source>
        <strain evidence="12">2</strain>
    </source>
</reference>
<dbReference type="Pfam" id="PF07494">
    <property type="entry name" value="Reg_prop"/>
    <property type="match status" value="1"/>
</dbReference>
<dbReference type="Proteomes" id="UP000481700">
    <property type="component" value="Unassembled WGS sequence"/>
</dbReference>
<evidence type="ECO:0000313" key="10">
    <source>
        <dbReference type="EMBL" id="QJR78259.1"/>
    </source>
</evidence>
<dbReference type="AlphaFoldDB" id="A0A0K2HPT6"/>
<evidence type="ECO:0000313" key="7">
    <source>
        <dbReference type="EMBL" id="KAA5320171.1"/>
    </source>
</evidence>
<dbReference type="InterPro" id="IPR020449">
    <property type="entry name" value="Tscrpt_reg_AraC-type_HTH"/>
</dbReference>
<dbReference type="PANTHER" id="PTHR43547:SF2">
    <property type="entry name" value="HYBRID SIGNAL TRANSDUCTION HISTIDINE KINASE C"/>
    <property type="match status" value="1"/>
</dbReference>
<evidence type="ECO:0000256" key="5">
    <source>
        <dbReference type="SAM" id="Phobius"/>
    </source>
</evidence>
<dbReference type="GO" id="GO:0000155">
    <property type="term" value="F:phosphorelay sensor kinase activity"/>
    <property type="evidence" value="ECO:0007669"/>
    <property type="project" value="TreeGrafter"/>
</dbReference>
<dbReference type="RefSeq" id="WP_007833105.1">
    <property type="nucleotide sequence ID" value="NZ_BAABYF010000001.1"/>
</dbReference>
<dbReference type="Proteomes" id="UP000294527">
    <property type="component" value="Unassembled WGS sequence"/>
</dbReference>
<evidence type="ECO:0000256" key="2">
    <source>
        <dbReference type="ARBA" id="ARBA00023015"/>
    </source>
</evidence>
<keyword evidence="4" id="KW-0804">Transcription</keyword>
<dbReference type="KEGG" id="bdh:GV66_02660"/>
<evidence type="ECO:0000256" key="3">
    <source>
        <dbReference type="ARBA" id="ARBA00023125"/>
    </source>
</evidence>
<dbReference type="GeneID" id="93448714"/>
<dbReference type="SMART" id="SM00342">
    <property type="entry name" value="HTH_ARAC"/>
    <property type="match status" value="1"/>
</dbReference>
<reference evidence="9" key="4">
    <citation type="submission" date="2021-06" db="EMBL/GenBank/DDBJ databases">
        <title>Collection of gut derived symbiotic bacterial strains cultured from healthy donors.</title>
        <authorList>
            <person name="Lin H."/>
            <person name="Littmann E."/>
            <person name="Pamer E.G."/>
        </authorList>
    </citation>
    <scope>NUCLEOTIDE SEQUENCE</scope>
    <source>
        <strain evidence="9">MSK.5.10</strain>
    </source>
</reference>
<dbReference type="Gene3D" id="2.130.10.10">
    <property type="entry name" value="YVTN repeat-like/Quinoprotein amine dehydrogenase"/>
    <property type="match status" value="2"/>
</dbReference>
<feature type="transmembrane region" description="Helical" evidence="5">
    <location>
        <begin position="777"/>
        <end position="799"/>
    </location>
</feature>
<dbReference type="InterPro" id="IPR009057">
    <property type="entry name" value="Homeodomain-like_sf"/>
</dbReference>
<dbReference type="PROSITE" id="PS00041">
    <property type="entry name" value="HTH_ARAC_FAMILY_1"/>
    <property type="match status" value="1"/>
</dbReference>
<dbReference type="InterPro" id="IPR015943">
    <property type="entry name" value="WD40/YVTN_repeat-like_dom_sf"/>
</dbReference>
<dbReference type="Proteomes" id="UP000500949">
    <property type="component" value="Chromosome"/>
</dbReference>
<dbReference type="Proteomes" id="UP001177934">
    <property type="component" value="Chromosome"/>
</dbReference>
<feature type="domain" description="HTH araC/xylS-type" evidence="6">
    <location>
        <begin position="843"/>
        <end position="942"/>
    </location>
</feature>
<evidence type="ECO:0000259" key="6">
    <source>
        <dbReference type="PROSITE" id="PS01124"/>
    </source>
</evidence>
<dbReference type="SUPFAM" id="SSF46689">
    <property type="entry name" value="Homeodomain-like"/>
    <property type="match status" value="1"/>
</dbReference>
<sequence length="946" mass="107957">MILIESTMKYILTFILSFLSFLVCSQNITITDIPTIDQLPVNAIHRVFRDSEGYMWYGTVNGLCRDDGYHVKVFRSDIDTPGLLEDNLVECIAEDKKGNIWFGTDKGAYILNKSDYSVHPIDPKRLKNIPVMYLYATSDGSMWLGYRSVLAKYDTNGQLVKEYPIRNEHGGASISGFCESRNHEIIISVWNGRVYHLDKEKDEFIPYPDKMRSRNPTVMVQDNEQDYFWLATWGDGVVRFDPSAPGDSMFVYSEIPVNAAGEEDGLILSLAQDDKLGYIWLTTGHDFMALQIQPDRTLKQLKFPAGLLPVNHMLVEVLKGKECLWVSAFDRPSFILHLMDNITKDYALPALADRVNRSPAIMALCDDGDGMMWMMQERTGLALYDLKQDKVKIYSDFPALASLPLNNGREMTRARINNGVWVAKDLNRWVYGMARQGMEMHLKDVIDLNGQVEQNATVTKLYEDSHGILWIGLSKGLCSYDVRQKRVKRVYPDVGHVMGIVENKEGLIWICTQDNGLFQTTADEKLRSFKLEKNFSCLSIAPDGILWLGTCDGGVYSYDPSENKLLCYNGACGMNGNQVNQIVADAYNHIWIDTNQKLIEFNPRNGSFRTYLTTDGSILLHRFLPTAVCQAKDGNIYWGGIPGICMVTPSNGLERKASAVKTKITDIKLQGESLIFGDRKSSNSINRIELHPDDQNLEISFSSLNHRYASKIRYAYRLIGVDKAWVYVEGGKNSAFYNHLSKGTYTFQVKATDENGLWSKEVTELTIRRLPAFYETWWAYLFYVLIVMGVSGYSLYLYLKRVDRKNNEMWADSKEMIKMRIYLDSKVNLPEPEFVQLDKLLLEKAVKAVEDNLTEPDFDVTALADAMNMSRSTLTRKLKAITGRTPLDFIRNIKMKHARHMLEDKDKSVTEVAATLGYFNRKYFTTCFKEEFGMTPSEFQKSQHEE</sequence>
<reference evidence="14 15" key="1">
    <citation type="journal article" date="2019" name="Nat. Med.">
        <title>A library of human gut bacterial isolates paired with longitudinal multiomics data enables mechanistic microbiome research.</title>
        <authorList>
            <person name="Poyet M."/>
            <person name="Groussin M."/>
            <person name="Gibbons S.M."/>
            <person name="Avila-Pacheco J."/>
            <person name="Jiang X."/>
            <person name="Kearney S.M."/>
            <person name="Perrotta A.R."/>
            <person name="Berdy B."/>
            <person name="Zhao S."/>
            <person name="Lieberman T.D."/>
            <person name="Swanson P.K."/>
            <person name="Smith M."/>
            <person name="Roesemann S."/>
            <person name="Alexander J.E."/>
            <person name="Rich S.A."/>
            <person name="Livny J."/>
            <person name="Vlamakis H."/>
            <person name="Clish C."/>
            <person name="Bullock K."/>
            <person name="Deik A."/>
            <person name="Scott J."/>
            <person name="Pierce K.A."/>
            <person name="Xavier R.J."/>
            <person name="Alm E.J."/>
        </authorList>
    </citation>
    <scope>NUCLEOTIDE SEQUENCE [LARGE SCALE GENOMIC DNA]</scope>
    <source>
        <strain evidence="7 15">BIOML-A25</strain>
        <strain evidence="8 14">BIOML-A5</strain>
    </source>
</reference>
<dbReference type="SUPFAM" id="SSF63829">
    <property type="entry name" value="Calcium-dependent phosphotriesterase"/>
    <property type="match status" value="2"/>
</dbReference>
<evidence type="ECO:0000313" key="9">
    <source>
        <dbReference type="EMBL" id="MBV3124429.1"/>
    </source>
</evidence>
<dbReference type="Proteomes" id="UP000777173">
    <property type="component" value="Unassembled WGS sequence"/>
</dbReference>
<dbReference type="GO" id="GO:0043565">
    <property type="term" value="F:sequence-specific DNA binding"/>
    <property type="evidence" value="ECO:0007669"/>
    <property type="project" value="InterPro"/>
</dbReference>
<evidence type="ECO:0000256" key="1">
    <source>
        <dbReference type="ARBA" id="ARBA00022553"/>
    </source>
</evidence>
<keyword evidence="3" id="KW-0238">DNA-binding</keyword>
<dbReference type="InterPro" id="IPR018060">
    <property type="entry name" value="HTH_AraC"/>
</dbReference>
<dbReference type="PROSITE" id="PS01124">
    <property type="entry name" value="HTH_ARAC_FAMILY_2"/>
    <property type="match status" value="1"/>
</dbReference>
<dbReference type="EMBL" id="SLTU01000001">
    <property type="protein sequence ID" value="TDA77220.1"/>
    <property type="molecule type" value="Genomic_DNA"/>
</dbReference>
<dbReference type="Pfam" id="PF12833">
    <property type="entry name" value="HTH_18"/>
    <property type="match status" value="1"/>
</dbReference>
<evidence type="ECO:0000313" key="13">
    <source>
        <dbReference type="Proteomes" id="UP000294527"/>
    </source>
</evidence>
<dbReference type="PRINTS" id="PR00032">
    <property type="entry name" value="HTHARAC"/>
</dbReference>
<keyword evidence="5" id="KW-0812">Transmembrane</keyword>
<keyword evidence="5" id="KW-0472">Membrane</keyword>
<dbReference type="InterPro" id="IPR013783">
    <property type="entry name" value="Ig-like_fold"/>
</dbReference>
<dbReference type="EMBL" id="VVZV01000009">
    <property type="protein sequence ID" value="KAA5320171.1"/>
    <property type="molecule type" value="Genomic_DNA"/>
</dbReference>
<evidence type="ECO:0000313" key="15">
    <source>
        <dbReference type="Proteomes" id="UP000481700"/>
    </source>
</evidence>
<keyword evidence="1" id="KW-0597">Phosphoprotein</keyword>
<evidence type="ECO:0000313" key="11">
    <source>
        <dbReference type="EMBL" id="TDA77220.1"/>
    </source>
</evidence>
<dbReference type="Gene3D" id="2.60.40.10">
    <property type="entry name" value="Immunoglobulins"/>
    <property type="match status" value="1"/>
</dbReference>
<dbReference type="InterPro" id="IPR011110">
    <property type="entry name" value="Reg_prop"/>
</dbReference>
<evidence type="ECO:0000313" key="8">
    <source>
        <dbReference type="EMBL" id="KAA5381277.1"/>
    </source>
</evidence>
<dbReference type="EMBL" id="JAHOAX010000014">
    <property type="protein sequence ID" value="MBV3124429.1"/>
    <property type="molecule type" value="Genomic_DNA"/>
</dbReference>
<evidence type="ECO:0000256" key="4">
    <source>
        <dbReference type="ARBA" id="ARBA00023163"/>
    </source>
</evidence>
<dbReference type="Gene3D" id="1.10.10.60">
    <property type="entry name" value="Homeodomain-like"/>
    <property type="match status" value="1"/>
</dbReference>
<evidence type="ECO:0000313" key="14">
    <source>
        <dbReference type="Proteomes" id="UP000347681"/>
    </source>
</evidence>
<dbReference type="EMBL" id="CP046176">
    <property type="protein sequence ID" value="QJR78259.1"/>
    <property type="molecule type" value="Genomic_DNA"/>
</dbReference>
<reference evidence="10 16" key="3">
    <citation type="submission" date="2019-11" db="EMBL/GenBank/DDBJ databases">
        <title>Complete genome sequence of Bacteroides dorei DSM 17855.</title>
        <authorList>
            <person name="Russell J.T."/>
        </authorList>
    </citation>
    <scope>NUCLEOTIDE SEQUENCE [LARGE SCALE GENOMIC DNA]</scope>
    <source>
        <strain evidence="10 16">DSM 17855</strain>
    </source>
</reference>
<dbReference type="EMBL" id="VVZB01000009">
    <property type="protein sequence ID" value="KAA5381277.1"/>
    <property type="molecule type" value="Genomic_DNA"/>
</dbReference>
<dbReference type="Pfam" id="PF07495">
    <property type="entry name" value="Y_Y_Y"/>
    <property type="match status" value="1"/>
</dbReference>
<dbReference type="InterPro" id="IPR011123">
    <property type="entry name" value="Y_Y_Y"/>
</dbReference>
<reference evidence="11 13" key="2">
    <citation type="journal article" date="2019" name="Nat. Microbiol.">
        <title>Genomic variation and strain-specific functional adaptation in the human gut microbiome during early life.</title>
        <authorList>
            <person name="Vatanen T."/>
            <person name="Plichta D.R."/>
            <person name="Somani J."/>
            <person name="Munch P.C."/>
            <person name="Arthur T.D."/>
            <person name="Hall A.B."/>
            <person name="Rudolf S."/>
            <person name="Oakeley E.J."/>
            <person name="Ke X."/>
            <person name="Young R.A."/>
            <person name="Haiser H.J."/>
            <person name="Kolde R."/>
            <person name="Yassour M."/>
            <person name="Luopajarvi K."/>
            <person name="Siljander H."/>
            <person name="Virtanen S.M."/>
            <person name="Ilonen J."/>
            <person name="Uibo R."/>
            <person name="Tillmann V."/>
            <person name="Mokurov S."/>
            <person name="Dorshakova N."/>
            <person name="Porter J.A."/>
            <person name="McHardy A.C."/>
            <person name="Lahdesmaki H."/>
            <person name="Vlamakis H."/>
            <person name="Huttenhower C."/>
            <person name="Knip M."/>
            <person name="Xavier R.J."/>
        </authorList>
    </citation>
    <scope>NUCLEOTIDE SEQUENCE [LARGE SCALE GENOMIC DNA]</scope>
    <source>
        <strain evidence="11 13">RJX1047</strain>
    </source>
</reference>
<keyword evidence="5" id="KW-1133">Transmembrane helix</keyword>
<accession>A0A0K2HPT6</accession>
<dbReference type="Proteomes" id="UP000347681">
    <property type="component" value="Unassembled WGS sequence"/>
</dbReference>
<keyword evidence="2" id="KW-0805">Transcription regulation</keyword>
<protein>
    <submittedName>
        <fullName evidence="11">Helix-turn-helix domain-containing protein</fullName>
    </submittedName>
    <submittedName>
        <fullName evidence="12">Two-component regulator propeller domain-containing protein</fullName>
    </submittedName>
</protein>
<dbReference type="GO" id="GO:0003700">
    <property type="term" value="F:DNA-binding transcription factor activity"/>
    <property type="evidence" value="ECO:0007669"/>
    <property type="project" value="InterPro"/>
</dbReference>
<dbReference type="EMBL" id="CP126056">
    <property type="protein sequence ID" value="WHX09890.1"/>
    <property type="molecule type" value="Genomic_DNA"/>
</dbReference>